<comment type="subcellular location">
    <subcellularLocation>
        <location evidence="1">Cell envelope</location>
    </subcellularLocation>
</comment>
<sequence length="385" mass="41893">MSCRGGEFSNFAAALRRGSLYALVLSVCLAAASPTPGFTSEPPKRVLFVNPGFADKGFWKAVSETMEAAATALGFELTIVSGDRKWPLMVSRGLAALNDLKPDYAILVNEHQQVPQLMEAAEADGIKTILLLNGLTADQEARMNGPRQTLSNWLGTITPDNEIAGYEMAQSLLTAGGALGLDKDGLSILTLAGDFKTPASIVRLQGLDRALQEFRPLSEARRITVNWSERQAYERTKIFLKTSRVDGIWAANDPIAIGAIKASREAGKEPGRDIVVTGLNWSREAVDLVRDGKMTLTHGGHFLAGAWVIVLLYDYENGKDFAEISSHLSFPMSSIHAGNADAYVDAFGDGDWSKINFKHFSRAENPSLKKYPFNLTALLSSRRVD</sequence>
<keyword evidence="3" id="KW-0732">Signal</keyword>
<evidence type="ECO:0000256" key="3">
    <source>
        <dbReference type="ARBA" id="ARBA00022729"/>
    </source>
</evidence>
<reference evidence="6" key="1">
    <citation type="submission" date="2019-01" db="EMBL/GenBank/DDBJ databases">
        <title>Gri0909 isolated from a small marine red alga.</title>
        <authorList>
            <person name="Kim J."/>
            <person name="Jeong S.E."/>
            <person name="Jeon C.O."/>
        </authorList>
    </citation>
    <scope>NUCLEOTIDE SEQUENCE [LARGE SCALE GENOMIC DNA]</scope>
    <source>
        <strain evidence="6">Gri0909</strain>
    </source>
</reference>
<feature type="domain" description="Periplasmic binding protein" evidence="4">
    <location>
        <begin position="48"/>
        <end position="319"/>
    </location>
</feature>
<dbReference type="Gene3D" id="3.40.50.2300">
    <property type="match status" value="2"/>
</dbReference>
<dbReference type="Pfam" id="PF13407">
    <property type="entry name" value="Peripla_BP_4"/>
    <property type="match status" value="1"/>
</dbReference>
<evidence type="ECO:0000256" key="1">
    <source>
        <dbReference type="ARBA" id="ARBA00004196"/>
    </source>
</evidence>
<dbReference type="GO" id="GO:0030246">
    <property type="term" value="F:carbohydrate binding"/>
    <property type="evidence" value="ECO:0007669"/>
    <property type="project" value="UniProtKB-ARBA"/>
</dbReference>
<name>A0A3S2VKW2_9PROT</name>
<organism evidence="5 6">
    <name type="scientific">Hwanghaeella grinnelliae</name>
    <dbReference type="NCBI Taxonomy" id="2500179"/>
    <lineage>
        <taxon>Bacteria</taxon>
        <taxon>Pseudomonadati</taxon>
        <taxon>Pseudomonadota</taxon>
        <taxon>Alphaproteobacteria</taxon>
        <taxon>Rhodospirillales</taxon>
        <taxon>Rhodospirillaceae</taxon>
        <taxon>Hwanghaeella</taxon>
    </lineage>
</organism>
<dbReference type="PANTHER" id="PTHR46847:SF2">
    <property type="entry name" value="ABC TRANSPORTER SUGAR-BINDING PROTEIN"/>
    <property type="match status" value="1"/>
</dbReference>
<dbReference type="OrthoDB" id="9773673at2"/>
<dbReference type="SUPFAM" id="SSF53822">
    <property type="entry name" value="Periplasmic binding protein-like I"/>
    <property type="match status" value="1"/>
</dbReference>
<dbReference type="PANTHER" id="PTHR46847">
    <property type="entry name" value="D-ALLOSE-BINDING PERIPLASMIC PROTEIN-RELATED"/>
    <property type="match status" value="1"/>
</dbReference>
<proteinExistence type="inferred from homology"/>
<dbReference type="EMBL" id="SADE01000003">
    <property type="protein sequence ID" value="RVU34587.1"/>
    <property type="molecule type" value="Genomic_DNA"/>
</dbReference>
<accession>A0A3S2VKW2</accession>
<comment type="similarity">
    <text evidence="2">Belongs to the bacterial solute-binding protein 2 family.</text>
</comment>
<comment type="caution">
    <text evidence="5">The sequence shown here is derived from an EMBL/GenBank/DDBJ whole genome shotgun (WGS) entry which is preliminary data.</text>
</comment>
<evidence type="ECO:0000259" key="4">
    <source>
        <dbReference type="Pfam" id="PF13407"/>
    </source>
</evidence>
<dbReference type="GO" id="GO:0030313">
    <property type="term" value="C:cell envelope"/>
    <property type="evidence" value="ECO:0007669"/>
    <property type="project" value="UniProtKB-SubCell"/>
</dbReference>
<evidence type="ECO:0000313" key="5">
    <source>
        <dbReference type="EMBL" id="RVU34587.1"/>
    </source>
</evidence>
<dbReference type="Proteomes" id="UP000287447">
    <property type="component" value="Unassembled WGS sequence"/>
</dbReference>
<dbReference type="InterPro" id="IPR025997">
    <property type="entry name" value="SBP_2_dom"/>
</dbReference>
<evidence type="ECO:0000256" key="2">
    <source>
        <dbReference type="ARBA" id="ARBA00007639"/>
    </source>
</evidence>
<evidence type="ECO:0000313" key="6">
    <source>
        <dbReference type="Proteomes" id="UP000287447"/>
    </source>
</evidence>
<dbReference type="InterPro" id="IPR028082">
    <property type="entry name" value="Peripla_BP_I"/>
</dbReference>
<dbReference type="AlphaFoldDB" id="A0A3S2VKW2"/>
<gene>
    <name evidence="5" type="ORF">EOI86_17125</name>
</gene>
<dbReference type="RefSeq" id="WP_127766550.1">
    <property type="nucleotide sequence ID" value="NZ_SADE01000003.1"/>
</dbReference>
<keyword evidence="6" id="KW-1185">Reference proteome</keyword>
<dbReference type="CDD" id="cd06324">
    <property type="entry name" value="PBP1_ABC_sugar_binding-like"/>
    <property type="match status" value="1"/>
</dbReference>
<protein>
    <submittedName>
        <fullName evidence="5">Sugar ABC transporter substrate-binding protein</fullName>
    </submittedName>
</protein>